<reference evidence="3 4" key="2">
    <citation type="submission" date="2020-06" db="EMBL/GenBank/DDBJ databases">
        <title>Ramlibacter rhizophilus sp. nov., isolated from rhizosphere soil of national flower Mugunghwa from South Korea.</title>
        <authorList>
            <person name="Zheng-Fei Y."/>
            <person name="Huan T."/>
        </authorList>
    </citation>
    <scope>NUCLEOTIDE SEQUENCE [LARGE SCALE GENOMIC DNA]</scope>
    <source>
        <strain evidence="3 4">B156</strain>
    </source>
</reference>
<dbReference type="Pfam" id="PF00881">
    <property type="entry name" value="Nitroreductase"/>
    <property type="match status" value="1"/>
</dbReference>
<accession>A0A849KCN8</accession>
<proteinExistence type="predicted"/>
<feature type="domain" description="YcaO" evidence="2">
    <location>
        <begin position="400"/>
        <end position="721"/>
    </location>
</feature>
<dbReference type="InterPro" id="IPR000415">
    <property type="entry name" value="Nitroreductase-like"/>
</dbReference>
<dbReference type="InterPro" id="IPR029479">
    <property type="entry name" value="Nitroreductase"/>
</dbReference>
<dbReference type="InterPro" id="IPR003776">
    <property type="entry name" value="YcaO-like_dom"/>
</dbReference>
<evidence type="ECO:0000313" key="4">
    <source>
        <dbReference type="Proteomes" id="UP000552954"/>
    </source>
</evidence>
<keyword evidence="4" id="KW-1185">Reference proteome</keyword>
<dbReference type="SUPFAM" id="SSF55469">
    <property type="entry name" value="FMN-dependent nitroreductase-like"/>
    <property type="match status" value="1"/>
</dbReference>
<dbReference type="PANTHER" id="PTHR37809:SF1">
    <property type="entry name" value="RIBOSOMAL PROTEIN S12 METHYLTHIOTRANSFERASE ACCESSORY FACTOR YCAO"/>
    <property type="match status" value="1"/>
</dbReference>
<organism evidence="3 4">
    <name type="scientific">Ramlibacter montanisoli</name>
    <dbReference type="NCBI Taxonomy" id="2732512"/>
    <lineage>
        <taxon>Bacteria</taxon>
        <taxon>Pseudomonadati</taxon>
        <taxon>Pseudomonadota</taxon>
        <taxon>Betaproteobacteria</taxon>
        <taxon>Burkholderiales</taxon>
        <taxon>Comamonadaceae</taxon>
        <taxon>Ramlibacter</taxon>
    </lineage>
</organism>
<gene>
    <name evidence="3" type="ORF">HK415_15455</name>
</gene>
<dbReference type="Proteomes" id="UP000552954">
    <property type="component" value="Unassembled WGS sequence"/>
</dbReference>
<dbReference type="Pfam" id="PF02624">
    <property type="entry name" value="YcaO"/>
    <property type="match status" value="1"/>
</dbReference>
<dbReference type="Gene3D" id="3.30.1330.230">
    <property type="match status" value="1"/>
</dbReference>
<reference evidence="3 4" key="1">
    <citation type="submission" date="2020-05" db="EMBL/GenBank/DDBJ databases">
        <authorList>
            <person name="Khan S.A."/>
            <person name="Jeon C.O."/>
            <person name="Chun B.H."/>
        </authorList>
    </citation>
    <scope>NUCLEOTIDE SEQUENCE [LARGE SCALE GENOMIC DNA]</scope>
    <source>
        <strain evidence="3 4">B156</strain>
    </source>
</reference>
<dbReference type="EMBL" id="JABFCS010000001">
    <property type="protein sequence ID" value="NNU44254.1"/>
    <property type="molecule type" value="Genomic_DNA"/>
</dbReference>
<feature type="region of interest" description="Disordered" evidence="1">
    <location>
        <begin position="678"/>
        <end position="721"/>
    </location>
</feature>
<evidence type="ECO:0000313" key="3">
    <source>
        <dbReference type="EMBL" id="NNU44254.1"/>
    </source>
</evidence>
<dbReference type="PANTHER" id="PTHR37809">
    <property type="entry name" value="RIBOSOMAL PROTEIN S12 METHYLTHIOTRANSFERASE ACCESSORY FACTOR YCAO"/>
    <property type="match status" value="1"/>
</dbReference>
<sequence>MPRQPNAVFNDAIPGEVQAARADPARLCPALAGAAWLRGQRLAVRTATRDVEVRAPRALLAQVYALCDGTRTMEEVVAQAPLAHSAELREFLPFLLAQGALVDANLLTLHAAAYAHQGSPVGLVAPAEVTNQLCRRFLWNASGAPGKRPAATREVPWAPLSPLFAERVSTYTFDDAPVAEEALLQFAWSIAGVVSTRHERVGYVAPRRTLASAGGMHLLRVHLVLRRPVGRHAPGVYRVLYPAEKAVALERVASEGGLLPRAFGKPWELQGATGAVFVTADGEAAALRYRNRALQYLFMEAGAALHNAGLTAPQLGMAFATIGGYDEKAVASLCRLGGDAVLGSGIFGVAPTPAQVERSAQAPDLEFAWVDSSSERYALPFHLARARVRTAGEERPHTWGRDADPWLAYVKAAAEAVEREGFRAPRGVCVAAMADLPNAIDPRSVVRYSDAQHARAGFPFVPFDPARAYCWTRGTQLADGGDVHVLAELVFSRTSLEALGHAHAAGPPCTQVSSSGCAAGRTREEAAHRALLEVVERDAFMRHWLRQRPGRLLDRAALGAQVGGRLAAMEAAGCRIAVQHLDSPWAHVALVAAQHESLHFTTMGTAAKENFEAALLGALEETEARVYAWLHGHRGHVRHAAQVATPEHHFELYGCRRHFRRADAVLFPAARAARAACHPTSPQQAWRPSAPASPPAGLGPWRSTSRLRRPRSTRAAARWRP</sequence>
<feature type="compositionally biased region" description="Low complexity" evidence="1">
    <location>
        <begin position="678"/>
        <end position="704"/>
    </location>
</feature>
<evidence type="ECO:0000259" key="2">
    <source>
        <dbReference type="PROSITE" id="PS51664"/>
    </source>
</evidence>
<dbReference type="PROSITE" id="PS51664">
    <property type="entry name" value="YCAO"/>
    <property type="match status" value="1"/>
</dbReference>
<dbReference type="GO" id="GO:0016491">
    <property type="term" value="F:oxidoreductase activity"/>
    <property type="evidence" value="ECO:0007669"/>
    <property type="project" value="InterPro"/>
</dbReference>
<dbReference type="AlphaFoldDB" id="A0A849KCN8"/>
<protein>
    <recommendedName>
        <fullName evidence="2">YcaO domain-containing protein</fullName>
    </recommendedName>
</protein>
<comment type="caution">
    <text evidence="3">The sequence shown here is derived from an EMBL/GenBank/DDBJ whole genome shotgun (WGS) entry which is preliminary data.</text>
</comment>
<evidence type="ECO:0000256" key="1">
    <source>
        <dbReference type="SAM" id="MobiDB-lite"/>
    </source>
</evidence>
<dbReference type="Gene3D" id="3.40.109.10">
    <property type="entry name" value="NADH Oxidase"/>
    <property type="match status" value="1"/>
</dbReference>
<name>A0A849KCN8_9BURK</name>
<feature type="compositionally biased region" description="Basic residues" evidence="1">
    <location>
        <begin position="705"/>
        <end position="721"/>
    </location>
</feature>
<dbReference type="RefSeq" id="WP_171560892.1">
    <property type="nucleotide sequence ID" value="NZ_JABFCS010000001.1"/>
</dbReference>